<dbReference type="SUPFAM" id="SSF56529">
    <property type="entry name" value="FAH"/>
    <property type="match status" value="1"/>
</dbReference>
<name>A0A3S0QGN2_9BACT</name>
<keyword evidence="4" id="KW-0378">Hydrolase</keyword>
<keyword evidence="5" id="KW-1185">Reference proteome</keyword>
<dbReference type="InterPro" id="IPR036663">
    <property type="entry name" value="Fumarylacetoacetase_C_sf"/>
</dbReference>
<gene>
    <name evidence="4" type="ORF">EJV47_16945</name>
</gene>
<evidence type="ECO:0000256" key="2">
    <source>
        <dbReference type="ARBA" id="ARBA00022723"/>
    </source>
</evidence>
<evidence type="ECO:0000313" key="5">
    <source>
        <dbReference type="Proteomes" id="UP000282184"/>
    </source>
</evidence>
<sequence>MKLIRFGQPDQEKPGVIIDGTRYDVSAHFVDFDEKFFAHGGLEQLAELLRNVEPGHLPVVADDVRLGSPVARPSKIVCVGLNYADHARETGATPPAEPVLFMKATTALVGPFDDVVIPRGSVKTDWEVELAVVIGRKASYVAEADALSYVAGYALHNDVSEREFQIERGGTWDKGKGCDTFAPIGPWLATPDEVGDIDNLRLWLTVNGQQMQDGTTAEFIFRIPHLISYISQFMTLLPGDVISTGTPAGVGLGMTPPVYLQPGDVVELGIDGLGTSRQTVKAYGQN</sequence>
<evidence type="ECO:0000313" key="4">
    <source>
        <dbReference type="EMBL" id="RTQ48123.1"/>
    </source>
</evidence>
<proteinExistence type="inferred from homology"/>
<dbReference type="PANTHER" id="PTHR42796:SF4">
    <property type="entry name" value="FUMARYLACETOACETATE HYDROLASE DOMAIN-CONTAINING PROTEIN 2A"/>
    <property type="match status" value="1"/>
</dbReference>
<dbReference type="PANTHER" id="PTHR42796">
    <property type="entry name" value="FUMARYLACETOACETATE HYDROLASE DOMAIN-CONTAINING PROTEIN 2A-RELATED"/>
    <property type="match status" value="1"/>
</dbReference>
<dbReference type="FunFam" id="3.90.850.10:FF:000012">
    <property type="entry name" value="Putative 2-hydroxyhepta-2,4-diene-1,7-dioate isomerase"/>
    <property type="match status" value="1"/>
</dbReference>
<comment type="caution">
    <text evidence="4">The sequence shown here is derived from an EMBL/GenBank/DDBJ whole genome shotgun (WGS) entry which is preliminary data.</text>
</comment>
<dbReference type="GO" id="GO:0046872">
    <property type="term" value="F:metal ion binding"/>
    <property type="evidence" value="ECO:0007669"/>
    <property type="project" value="UniProtKB-KW"/>
</dbReference>
<accession>A0A3S0QGN2</accession>
<protein>
    <submittedName>
        <fullName evidence="4">FAA hydrolase family protein</fullName>
    </submittedName>
</protein>
<comment type="similarity">
    <text evidence="1">Belongs to the FAH family.</text>
</comment>
<dbReference type="Pfam" id="PF01557">
    <property type="entry name" value="FAA_hydrolase"/>
    <property type="match status" value="1"/>
</dbReference>
<feature type="domain" description="Fumarylacetoacetase-like C-terminal" evidence="3">
    <location>
        <begin position="75"/>
        <end position="280"/>
    </location>
</feature>
<dbReference type="InterPro" id="IPR051121">
    <property type="entry name" value="FAH"/>
</dbReference>
<dbReference type="Gene3D" id="3.90.850.10">
    <property type="entry name" value="Fumarylacetoacetase-like, C-terminal domain"/>
    <property type="match status" value="1"/>
</dbReference>
<reference evidence="4 5" key="1">
    <citation type="submission" date="2018-12" db="EMBL/GenBank/DDBJ databases">
        <title>Hymenobacter gummosus sp. nov., isolated from a spring.</title>
        <authorList>
            <person name="Nie L."/>
        </authorList>
    </citation>
    <scope>NUCLEOTIDE SEQUENCE [LARGE SCALE GENOMIC DNA]</scope>
    <source>
        <strain evidence="4 5">KCTC 52166</strain>
    </source>
</reference>
<dbReference type="AlphaFoldDB" id="A0A3S0QGN2"/>
<dbReference type="InterPro" id="IPR011234">
    <property type="entry name" value="Fumarylacetoacetase-like_C"/>
</dbReference>
<keyword evidence="2" id="KW-0479">Metal-binding</keyword>
<dbReference type="OrthoDB" id="9805307at2"/>
<dbReference type="EMBL" id="RXOF01000010">
    <property type="protein sequence ID" value="RTQ48123.1"/>
    <property type="molecule type" value="Genomic_DNA"/>
</dbReference>
<dbReference type="GO" id="GO:0044281">
    <property type="term" value="P:small molecule metabolic process"/>
    <property type="evidence" value="ECO:0007669"/>
    <property type="project" value="UniProtKB-ARBA"/>
</dbReference>
<organism evidence="4 5">
    <name type="scientific">Hymenobacter gummosus</name>
    <dbReference type="NCBI Taxonomy" id="1776032"/>
    <lineage>
        <taxon>Bacteria</taxon>
        <taxon>Pseudomonadati</taxon>
        <taxon>Bacteroidota</taxon>
        <taxon>Cytophagia</taxon>
        <taxon>Cytophagales</taxon>
        <taxon>Hymenobacteraceae</taxon>
        <taxon>Hymenobacter</taxon>
    </lineage>
</organism>
<evidence type="ECO:0000256" key="1">
    <source>
        <dbReference type="ARBA" id="ARBA00010211"/>
    </source>
</evidence>
<dbReference type="RefSeq" id="WP_126694364.1">
    <property type="nucleotide sequence ID" value="NZ_RXOF01000010.1"/>
</dbReference>
<dbReference type="GO" id="GO:0016787">
    <property type="term" value="F:hydrolase activity"/>
    <property type="evidence" value="ECO:0007669"/>
    <property type="project" value="UniProtKB-KW"/>
</dbReference>
<evidence type="ECO:0000259" key="3">
    <source>
        <dbReference type="Pfam" id="PF01557"/>
    </source>
</evidence>
<dbReference type="Proteomes" id="UP000282184">
    <property type="component" value="Unassembled WGS sequence"/>
</dbReference>